<dbReference type="EMBL" id="ABYI02000028">
    <property type="protein sequence ID" value="EEG73359.1"/>
    <property type="molecule type" value="Genomic_DNA"/>
</dbReference>
<dbReference type="STRING" id="553973.CLOHYLEM_06645"/>
<proteinExistence type="predicted"/>
<gene>
    <name evidence="1" type="ORF">CLOHYLEM_06645</name>
</gene>
<reference evidence="1" key="1">
    <citation type="submission" date="2009-02" db="EMBL/GenBank/DDBJ databases">
        <authorList>
            <person name="Fulton L."/>
            <person name="Clifton S."/>
            <person name="Fulton B."/>
            <person name="Xu J."/>
            <person name="Minx P."/>
            <person name="Pepin K.H."/>
            <person name="Johnson M."/>
            <person name="Bhonagiri V."/>
            <person name="Nash W.E."/>
            <person name="Mardis E.R."/>
            <person name="Wilson R.K."/>
        </authorList>
    </citation>
    <scope>NUCLEOTIDE SEQUENCE [LARGE SCALE GENOMIC DNA]</scope>
    <source>
        <strain evidence="1">DSM 15053</strain>
    </source>
</reference>
<dbReference type="OrthoDB" id="2085884at2"/>
<dbReference type="HOGENOM" id="CLU_2536673_0_0_9"/>
<protein>
    <recommendedName>
        <fullName evidence="3">DUF2007 domain-containing protein</fullName>
    </recommendedName>
</protein>
<sequence>MFFDRTEVFMTMELARYARAKEILDGKGIPYTVKTKSSGGYSANSHRMGNFGEKFEHSITYYIYTKKEHAERAKHFIYSGLHG</sequence>
<name>C0C3I3_9FIRM</name>
<evidence type="ECO:0000313" key="1">
    <source>
        <dbReference type="EMBL" id="EEG73359.1"/>
    </source>
</evidence>
<evidence type="ECO:0000313" key="2">
    <source>
        <dbReference type="Proteomes" id="UP000004893"/>
    </source>
</evidence>
<dbReference type="RefSeq" id="WP_006444004.1">
    <property type="nucleotide sequence ID" value="NZ_CP036524.1"/>
</dbReference>
<evidence type="ECO:0008006" key="3">
    <source>
        <dbReference type="Google" id="ProtNLM"/>
    </source>
</evidence>
<dbReference type="Proteomes" id="UP000004893">
    <property type="component" value="Unassembled WGS sequence"/>
</dbReference>
<organism evidence="1 2">
    <name type="scientific">[Clostridium] hylemonae DSM 15053</name>
    <dbReference type="NCBI Taxonomy" id="553973"/>
    <lineage>
        <taxon>Bacteria</taxon>
        <taxon>Bacillati</taxon>
        <taxon>Bacillota</taxon>
        <taxon>Clostridia</taxon>
        <taxon>Lachnospirales</taxon>
        <taxon>Lachnospiraceae</taxon>
    </lineage>
</organism>
<accession>C0C3I3</accession>
<comment type="caution">
    <text evidence="1">The sequence shown here is derived from an EMBL/GenBank/DDBJ whole genome shotgun (WGS) entry which is preliminary data.</text>
</comment>
<dbReference type="AlphaFoldDB" id="C0C3I3"/>
<keyword evidence="2" id="KW-1185">Reference proteome</keyword>
<reference evidence="1" key="2">
    <citation type="submission" date="2013-06" db="EMBL/GenBank/DDBJ databases">
        <title>Draft genome sequence of Clostridium hylemonae (DSM 15053).</title>
        <authorList>
            <person name="Sudarsanam P."/>
            <person name="Ley R."/>
            <person name="Guruge J."/>
            <person name="Turnbaugh P.J."/>
            <person name="Mahowald M."/>
            <person name="Liep D."/>
            <person name="Gordon J."/>
        </authorList>
    </citation>
    <scope>NUCLEOTIDE SEQUENCE</scope>
    <source>
        <strain evidence="1">DSM 15053</strain>
    </source>
</reference>